<keyword evidence="3" id="KW-1185">Reference proteome</keyword>
<gene>
    <name evidence="2" type="ORF">C7B65_15240</name>
</gene>
<reference evidence="2 3" key="2">
    <citation type="submission" date="2018-03" db="EMBL/GenBank/DDBJ databases">
        <title>The ancient ancestry and fast evolution of plastids.</title>
        <authorList>
            <person name="Moore K.R."/>
            <person name="Magnabosco C."/>
            <person name="Momper L."/>
            <person name="Gold D.A."/>
            <person name="Bosak T."/>
            <person name="Fournier G.P."/>
        </authorList>
    </citation>
    <scope>NUCLEOTIDE SEQUENCE [LARGE SCALE GENOMIC DNA]</scope>
    <source>
        <strain evidence="2 3">ULC007</strain>
    </source>
</reference>
<dbReference type="EMBL" id="PVWG01000017">
    <property type="protein sequence ID" value="PSB18447.1"/>
    <property type="molecule type" value="Genomic_DNA"/>
</dbReference>
<name>A0A2T1DDA4_9CYAN</name>
<dbReference type="AlphaFoldDB" id="A0A2T1DDA4"/>
<comment type="caution">
    <text evidence="2">The sequence shown here is derived from an EMBL/GenBank/DDBJ whole genome shotgun (WGS) entry which is preliminary data.</text>
</comment>
<proteinExistence type="predicted"/>
<organism evidence="2 3">
    <name type="scientific">Phormidesmis priestleyi ULC007</name>
    <dbReference type="NCBI Taxonomy" id="1920490"/>
    <lineage>
        <taxon>Bacteria</taxon>
        <taxon>Bacillati</taxon>
        <taxon>Cyanobacteriota</taxon>
        <taxon>Cyanophyceae</taxon>
        <taxon>Leptolyngbyales</taxon>
        <taxon>Leptolyngbyaceae</taxon>
        <taxon>Phormidesmis</taxon>
    </lineage>
</organism>
<evidence type="ECO:0000256" key="1">
    <source>
        <dbReference type="SAM" id="MobiDB-lite"/>
    </source>
</evidence>
<feature type="region of interest" description="Disordered" evidence="1">
    <location>
        <begin position="54"/>
        <end position="75"/>
    </location>
</feature>
<evidence type="ECO:0000313" key="3">
    <source>
        <dbReference type="Proteomes" id="UP000238634"/>
    </source>
</evidence>
<protein>
    <submittedName>
        <fullName evidence="2">Uncharacterized protein</fullName>
    </submittedName>
</protein>
<reference evidence="2 3" key="1">
    <citation type="submission" date="2018-02" db="EMBL/GenBank/DDBJ databases">
        <authorList>
            <person name="Cohen D.B."/>
            <person name="Kent A.D."/>
        </authorList>
    </citation>
    <scope>NUCLEOTIDE SEQUENCE [LARGE SCALE GENOMIC DNA]</scope>
    <source>
        <strain evidence="2 3">ULC007</strain>
    </source>
</reference>
<accession>A0A2T1DDA4</accession>
<dbReference type="Proteomes" id="UP000238634">
    <property type="component" value="Unassembled WGS sequence"/>
</dbReference>
<dbReference type="OrthoDB" id="468366at2"/>
<sequence>MLKKIPVGFILLLGLIYVGFGDQFLPPSIGQYSFQARRSLDGMMISMFPEWRPKTSPYDRTQDAIQKAEQNGKSK</sequence>
<dbReference type="RefSeq" id="WP_073072690.1">
    <property type="nucleotide sequence ID" value="NZ_MPPI01000018.1"/>
</dbReference>
<evidence type="ECO:0000313" key="2">
    <source>
        <dbReference type="EMBL" id="PSB18447.1"/>
    </source>
</evidence>